<evidence type="ECO:0000313" key="1">
    <source>
        <dbReference type="EMBL" id="CAE8586909.1"/>
    </source>
</evidence>
<sequence length="151" mass="17215">VRLLPPRTSQALPSTPVQVQTIQVQAAGWNVRQCSYPTLFCKAVAGMLTVNSIIAKNVQDKLRHWLEHGSCPTVSSNKIYLLTVLVNNKRNSKTSNKQQKRKLIEEKCYWNQPYSLLLDTCWNVRHGSCPDYSLLVAVCCFLVLLEQQLER</sequence>
<keyword evidence="2" id="KW-1185">Reference proteome</keyword>
<protein>
    <submittedName>
        <fullName evidence="1">Uncharacterized protein</fullName>
    </submittedName>
</protein>
<feature type="non-terminal residue" evidence="1">
    <location>
        <position position="1"/>
    </location>
</feature>
<dbReference type="AlphaFoldDB" id="A0A813DJ77"/>
<organism evidence="1 2">
    <name type="scientific">Polarella glacialis</name>
    <name type="common">Dinoflagellate</name>
    <dbReference type="NCBI Taxonomy" id="89957"/>
    <lineage>
        <taxon>Eukaryota</taxon>
        <taxon>Sar</taxon>
        <taxon>Alveolata</taxon>
        <taxon>Dinophyceae</taxon>
        <taxon>Suessiales</taxon>
        <taxon>Suessiaceae</taxon>
        <taxon>Polarella</taxon>
    </lineage>
</organism>
<evidence type="ECO:0000313" key="2">
    <source>
        <dbReference type="Proteomes" id="UP000654075"/>
    </source>
</evidence>
<proteinExistence type="predicted"/>
<reference evidence="1" key="1">
    <citation type="submission" date="2021-02" db="EMBL/GenBank/DDBJ databases">
        <authorList>
            <person name="Dougan E. K."/>
            <person name="Rhodes N."/>
            <person name="Thang M."/>
            <person name="Chan C."/>
        </authorList>
    </citation>
    <scope>NUCLEOTIDE SEQUENCE</scope>
</reference>
<dbReference type="EMBL" id="CAJNNV010002271">
    <property type="protein sequence ID" value="CAE8586909.1"/>
    <property type="molecule type" value="Genomic_DNA"/>
</dbReference>
<comment type="caution">
    <text evidence="1">The sequence shown here is derived from an EMBL/GenBank/DDBJ whole genome shotgun (WGS) entry which is preliminary data.</text>
</comment>
<accession>A0A813DJ77</accession>
<name>A0A813DJ77_POLGL</name>
<dbReference type="Proteomes" id="UP000654075">
    <property type="component" value="Unassembled WGS sequence"/>
</dbReference>
<gene>
    <name evidence="1" type="ORF">PGLA1383_LOCUS5754</name>
</gene>